<feature type="domain" description="SSAP RNA binding" evidence="2">
    <location>
        <begin position="8"/>
        <end position="151"/>
    </location>
</feature>
<accession>A0AB36X4D1</accession>
<dbReference type="Pfam" id="PF06378">
    <property type="entry name" value="SSAP_Sak"/>
    <property type="match status" value="1"/>
</dbReference>
<comment type="caution">
    <text evidence="3">The sequence shown here is derived from an EMBL/GenBank/DDBJ whole genome shotgun (WGS) entry which is preliminary data.</text>
</comment>
<evidence type="ECO:0000256" key="1">
    <source>
        <dbReference type="SAM" id="MobiDB-lite"/>
    </source>
</evidence>
<evidence type="ECO:0000313" key="3">
    <source>
        <dbReference type="EMBL" id="PKZ91056.1"/>
    </source>
</evidence>
<dbReference type="RefSeq" id="WP_015981445.1">
    <property type="nucleotide sequence ID" value="NZ_PKKC01000001.1"/>
</dbReference>
<sequence length="267" mass="30458">MTDKKKSVYETLAKVDVKPLLEKKGNLNYLSWAKAWGLVKSLYPDATYQIKEFPEYVLTKESWLATGRNVDYRQTIAGTEVEVTVTIEDQSYSSKLYVMDYRNKVIAKPTYFEINKTQMRCLVKALAFAGLGLDVYAGEDLPEQPQRKQTVPKPAQKPARRQATLSKPKKMTKDQLYGYQADYNGEKKFLVTIYTECDKQKKMGLDAKTSVPIEWWHEKLKENSADGEAVRQFTEMAIAANKKKQANGIPDYAKDPEVEKAIEDAIS</sequence>
<evidence type="ECO:0000259" key="2">
    <source>
        <dbReference type="Pfam" id="PF06378"/>
    </source>
</evidence>
<protein>
    <submittedName>
        <fullName evidence="3">DUF1071 domain-containing protein</fullName>
    </submittedName>
</protein>
<name>A0AB36X4D1_LACGS</name>
<feature type="region of interest" description="Disordered" evidence="1">
    <location>
        <begin position="142"/>
        <end position="170"/>
    </location>
</feature>
<dbReference type="InterPro" id="IPR009425">
    <property type="entry name" value="DSRM_SSAP"/>
</dbReference>
<evidence type="ECO:0000313" key="4">
    <source>
        <dbReference type="Proteomes" id="UP000234740"/>
    </source>
</evidence>
<proteinExistence type="predicted"/>
<dbReference type="EMBL" id="PKKC01000001">
    <property type="protein sequence ID" value="PKZ91056.1"/>
    <property type="molecule type" value="Genomic_DNA"/>
</dbReference>
<gene>
    <name evidence="3" type="ORF">CYJ86_00825</name>
</gene>
<dbReference type="Proteomes" id="UP000234740">
    <property type="component" value="Unassembled WGS sequence"/>
</dbReference>
<dbReference type="AlphaFoldDB" id="A0AB36X4D1"/>
<organism evidence="3 4">
    <name type="scientific">Lactobacillus gasseri</name>
    <dbReference type="NCBI Taxonomy" id="1596"/>
    <lineage>
        <taxon>Bacteria</taxon>
        <taxon>Bacillati</taxon>
        <taxon>Bacillota</taxon>
        <taxon>Bacilli</taxon>
        <taxon>Lactobacillales</taxon>
        <taxon>Lactobacillaceae</taxon>
        <taxon>Lactobacillus</taxon>
    </lineage>
</organism>
<reference evidence="3 4" key="1">
    <citation type="submission" date="2017-12" db="EMBL/GenBank/DDBJ databases">
        <title>Phylogenetic diversity of female urinary microbiome.</title>
        <authorList>
            <person name="Thomas-White K."/>
            <person name="Wolfe A.J."/>
        </authorList>
    </citation>
    <scope>NUCLEOTIDE SEQUENCE [LARGE SCALE GENOMIC DNA]</scope>
    <source>
        <strain evidence="3 4">UMB0099</strain>
    </source>
</reference>